<protein>
    <submittedName>
        <fullName evidence="2">Uncharacterized protein</fullName>
    </submittedName>
</protein>
<reference evidence="2 3" key="1">
    <citation type="submission" date="2019-10" db="EMBL/GenBank/DDBJ databases">
        <title>Three novel species isolated from a subtropical stream in China.</title>
        <authorList>
            <person name="Lu H."/>
        </authorList>
    </citation>
    <scope>NUCLEOTIDE SEQUENCE [LARGE SCALE GENOMIC DNA]</scope>
    <source>
        <strain evidence="2 3">FT13W</strain>
    </source>
</reference>
<accession>A0A6I1HSF2</accession>
<gene>
    <name evidence="2" type="ORF">GCN75_23615</name>
</gene>
<keyword evidence="1" id="KW-1133">Transmembrane helix</keyword>
<sequence length="274" mass="31691">MTVEDIKNFSAVAAAIIALIGSLITLFLVWKKEKRFEKQRQQFSLQLQGTELAHATKLQDVELTHAEKLHDTELAHAKQLKHTELAHAEKLQDERHDFEKEKQVLLEAQNKLNHLYAQQLQQQKAELDAWKTGYEIEIAARNDALRKLRTAVIALFDHFQNMLQLALRADDQEILGVLARCVQALSNLDKAIDAAKSIVRNDIEAEKLHRLHIIKRFFLRVILDLTRRKTERLSQAPALRKMESRLKKRKEVTMLYLQSVMEERPRAPSISASK</sequence>
<name>A0A6I1HSF2_9BURK</name>
<dbReference type="Proteomes" id="UP000468717">
    <property type="component" value="Unassembled WGS sequence"/>
</dbReference>
<dbReference type="AlphaFoldDB" id="A0A6I1HSF2"/>
<keyword evidence="1" id="KW-0472">Membrane</keyword>
<keyword evidence="3" id="KW-1185">Reference proteome</keyword>
<organism evidence="2 3">
    <name type="scientific">Janthinobacterium violaceinigrum</name>
    <dbReference type="NCBI Taxonomy" id="2654252"/>
    <lineage>
        <taxon>Bacteria</taxon>
        <taxon>Pseudomonadati</taxon>
        <taxon>Pseudomonadota</taxon>
        <taxon>Betaproteobacteria</taxon>
        <taxon>Burkholderiales</taxon>
        <taxon>Oxalobacteraceae</taxon>
        <taxon>Janthinobacterium</taxon>
    </lineage>
</organism>
<feature type="transmembrane region" description="Helical" evidence="1">
    <location>
        <begin position="12"/>
        <end position="30"/>
    </location>
</feature>
<proteinExistence type="predicted"/>
<evidence type="ECO:0000256" key="1">
    <source>
        <dbReference type="SAM" id="Phobius"/>
    </source>
</evidence>
<dbReference type="RefSeq" id="WP_152284564.1">
    <property type="nucleotide sequence ID" value="NZ_WFLI01000037.1"/>
</dbReference>
<comment type="caution">
    <text evidence="2">The sequence shown here is derived from an EMBL/GenBank/DDBJ whole genome shotgun (WGS) entry which is preliminary data.</text>
</comment>
<evidence type="ECO:0000313" key="2">
    <source>
        <dbReference type="EMBL" id="KAB8061525.1"/>
    </source>
</evidence>
<evidence type="ECO:0000313" key="3">
    <source>
        <dbReference type="Proteomes" id="UP000468717"/>
    </source>
</evidence>
<keyword evidence="1" id="KW-0812">Transmembrane</keyword>
<dbReference type="EMBL" id="WFLI01000037">
    <property type="protein sequence ID" value="KAB8061525.1"/>
    <property type="molecule type" value="Genomic_DNA"/>
</dbReference>